<dbReference type="GO" id="GO:0019985">
    <property type="term" value="P:translesion synthesis"/>
    <property type="evidence" value="ECO:0007669"/>
    <property type="project" value="TreeGrafter"/>
</dbReference>
<keyword evidence="4" id="KW-1185">Reference proteome</keyword>
<feature type="domain" description="Proliferating cell nuclear antigen PCNA N-terminal" evidence="2">
    <location>
        <begin position="3"/>
        <end position="128"/>
    </location>
</feature>
<reference evidence="4" key="1">
    <citation type="journal article" date="2019" name="Gigascience">
        <title>De novo genome assembly of the endangered Acer yangbiense, a plant species with extremely small populations endemic to Yunnan Province, China.</title>
        <authorList>
            <person name="Yang J."/>
            <person name="Wariss H.M."/>
            <person name="Tao L."/>
            <person name="Zhang R."/>
            <person name="Yun Q."/>
            <person name="Hollingsworth P."/>
            <person name="Dao Z."/>
            <person name="Luo G."/>
            <person name="Guo H."/>
            <person name="Ma Y."/>
            <person name="Sun W."/>
        </authorList>
    </citation>
    <scope>NUCLEOTIDE SEQUENCE [LARGE SCALE GENOMIC DNA]</scope>
    <source>
        <strain evidence="4">cv. Malutang</strain>
    </source>
</reference>
<proteinExistence type="predicted"/>
<dbReference type="InterPro" id="IPR022648">
    <property type="entry name" value="Pr_cel_nuc_antig_N"/>
</dbReference>
<dbReference type="OrthoDB" id="1582958at2759"/>
<evidence type="ECO:0000313" key="4">
    <source>
        <dbReference type="Proteomes" id="UP000323000"/>
    </source>
</evidence>
<evidence type="ECO:0000259" key="2">
    <source>
        <dbReference type="Pfam" id="PF00705"/>
    </source>
</evidence>
<name>A0A5C7HZZ9_9ROSI</name>
<dbReference type="InterPro" id="IPR046938">
    <property type="entry name" value="DNA_clamp_sf"/>
</dbReference>
<protein>
    <recommendedName>
        <fullName evidence="2">Proliferating cell nuclear antigen PCNA N-terminal domain-containing protein</fullName>
    </recommendedName>
</protein>
<dbReference type="GO" id="GO:0003677">
    <property type="term" value="F:DNA binding"/>
    <property type="evidence" value="ECO:0007669"/>
    <property type="project" value="UniProtKB-KW"/>
</dbReference>
<comment type="caution">
    <text evidence="3">The sequence shown here is derived from an EMBL/GenBank/DDBJ whole genome shotgun (WGS) entry which is preliminary data.</text>
</comment>
<sequence>MSMTELRFKRAIDLKRSLTPLTSLAQMSTIIYSADTVSLLVTIPDGHVIAALRILSTEFDHFLCHEGAATGFDIDRLYRYLHFFSNDNLSVTIGAVDDDDGKFQVVMQNTGIAVPYIFFKMKLIQPNDDHINFENQERKYDAKVGIPTANFREMIASLAQKLTGTIVVTITGREVTFGVTCVYCVLLQDILDCVIEGGDTYKSPIHLHLRLDDLISIGEGIVLSEMVWIFGSRSAPPMLNCLVPPIENDMDIADLQDM</sequence>
<dbReference type="Gene3D" id="3.70.10.10">
    <property type="match status" value="1"/>
</dbReference>
<dbReference type="EMBL" id="VAHF01000004">
    <property type="protein sequence ID" value="TXG62833.1"/>
    <property type="molecule type" value="Genomic_DNA"/>
</dbReference>
<dbReference type="SUPFAM" id="SSF55979">
    <property type="entry name" value="DNA clamp"/>
    <property type="match status" value="1"/>
</dbReference>
<keyword evidence="1" id="KW-0238">DNA-binding</keyword>
<evidence type="ECO:0000313" key="3">
    <source>
        <dbReference type="EMBL" id="TXG62833.1"/>
    </source>
</evidence>
<organism evidence="3 4">
    <name type="scientific">Acer yangbiense</name>
    <dbReference type="NCBI Taxonomy" id="1000413"/>
    <lineage>
        <taxon>Eukaryota</taxon>
        <taxon>Viridiplantae</taxon>
        <taxon>Streptophyta</taxon>
        <taxon>Embryophyta</taxon>
        <taxon>Tracheophyta</taxon>
        <taxon>Spermatophyta</taxon>
        <taxon>Magnoliopsida</taxon>
        <taxon>eudicotyledons</taxon>
        <taxon>Gunneridae</taxon>
        <taxon>Pentapetalae</taxon>
        <taxon>rosids</taxon>
        <taxon>malvids</taxon>
        <taxon>Sapindales</taxon>
        <taxon>Sapindaceae</taxon>
        <taxon>Hippocastanoideae</taxon>
        <taxon>Acereae</taxon>
        <taxon>Acer</taxon>
    </lineage>
</organism>
<dbReference type="PANTHER" id="PTHR11352">
    <property type="entry name" value="PROLIFERATING CELL NUCLEAR ANTIGEN"/>
    <property type="match status" value="1"/>
</dbReference>
<dbReference type="GO" id="GO:0006275">
    <property type="term" value="P:regulation of DNA replication"/>
    <property type="evidence" value="ECO:0007669"/>
    <property type="project" value="InterPro"/>
</dbReference>
<dbReference type="AlphaFoldDB" id="A0A5C7HZZ9"/>
<evidence type="ECO:0000256" key="1">
    <source>
        <dbReference type="ARBA" id="ARBA00023125"/>
    </source>
</evidence>
<dbReference type="GO" id="GO:0006272">
    <property type="term" value="P:leading strand elongation"/>
    <property type="evidence" value="ECO:0007669"/>
    <property type="project" value="TreeGrafter"/>
</dbReference>
<dbReference type="GO" id="GO:0030337">
    <property type="term" value="F:DNA polymerase processivity factor activity"/>
    <property type="evidence" value="ECO:0007669"/>
    <property type="project" value="InterPro"/>
</dbReference>
<dbReference type="Proteomes" id="UP000323000">
    <property type="component" value="Chromosome 4"/>
</dbReference>
<accession>A0A5C7HZZ9</accession>
<dbReference type="GO" id="GO:0043626">
    <property type="term" value="C:PCNA complex"/>
    <property type="evidence" value="ECO:0007669"/>
    <property type="project" value="TreeGrafter"/>
</dbReference>
<dbReference type="PANTHER" id="PTHR11352:SF0">
    <property type="entry name" value="PROLIFERATING CELL NUCLEAR ANTIGEN"/>
    <property type="match status" value="1"/>
</dbReference>
<gene>
    <name evidence="3" type="ORF">EZV62_009827</name>
</gene>
<dbReference type="InterPro" id="IPR000730">
    <property type="entry name" value="Pr_cel_nuc_antig"/>
</dbReference>
<dbReference type="Pfam" id="PF00705">
    <property type="entry name" value="PCNA_N"/>
    <property type="match status" value="1"/>
</dbReference>
<dbReference type="GO" id="GO:0006298">
    <property type="term" value="P:mismatch repair"/>
    <property type="evidence" value="ECO:0007669"/>
    <property type="project" value="TreeGrafter"/>
</dbReference>